<dbReference type="SUPFAM" id="SSF51735">
    <property type="entry name" value="NAD(P)-binding Rossmann-fold domains"/>
    <property type="match status" value="1"/>
</dbReference>
<reference evidence="4 5" key="1">
    <citation type="submission" date="2019-03" db="EMBL/GenBank/DDBJ databases">
        <title>Genomic Encyclopedia of Type Strains, Phase III (KMG-III): the genomes of soil and plant-associated and newly described type strains.</title>
        <authorList>
            <person name="Whitman W."/>
        </authorList>
    </citation>
    <scope>NUCLEOTIDE SEQUENCE [LARGE SCALE GENOMIC DNA]</scope>
    <source>
        <strain evidence="4 5">VKM Ac-2570</strain>
    </source>
</reference>
<proteinExistence type="inferred from homology"/>
<accession>A0A4R8A1C4</accession>
<sequence>MKLVGKTAIVTGASKGIGYAIADHLMTHGADVVITARNEAELATAAKQLTEAHTADKTKAIPVAADVSLAADITRLFERAVEELGPIAILVNNAGNSTLDLVENLPETDFDAVVGTHLKGTYLGTKAAINHMKATGTPGVVVNLGSVETFGTTRGNAHYSAAKAGIDKFTEVTALEAGRHGIRINAVAPGAVETPMGQDATTPEFTAAWHRTFSVERMGRPADIAKAVVFLASDYAEWITGITLLVDGGTHLRGLPDYADFLLPTTN</sequence>
<dbReference type="PRINTS" id="PR00081">
    <property type="entry name" value="GDHRDH"/>
</dbReference>
<dbReference type="Pfam" id="PF13561">
    <property type="entry name" value="adh_short_C2"/>
    <property type="match status" value="1"/>
</dbReference>
<protein>
    <submittedName>
        <fullName evidence="4">3-oxoacyl-[acyl-carrier protein] reductase</fullName>
    </submittedName>
</protein>
<keyword evidence="2" id="KW-0560">Oxidoreductase</keyword>
<dbReference type="Proteomes" id="UP000295447">
    <property type="component" value="Unassembled WGS sequence"/>
</dbReference>
<name>A0A4R8A1C4_9ACTN</name>
<dbReference type="RefSeq" id="WP_134119506.1">
    <property type="nucleotide sequence ID" value="NZ_SODF01000001.1"/>
</dbReference>
<comment type="caution">
    <text evidence="4">The sequence shown here is derived from an EMBL/GenBank/DDBJ whole genome shotgun (WGS) entry which is preliminary data.</text>
</comment>
<dbReference type="AlphaFoldDB" id="A0A4R8A1C4"/>
<dbReference type="GO" id="GO:0030497">
    <property type="term" value="P:fatty acid elongation"/>
    <property type="evidence" value="ECO:0007669"/>
    <property type="project" value="TreeGrafter"/>
</dbReference>
<keyword evidence="5" id="KW-1185">Reference proteome</keyword>
<dbReference type="PANTHER" id="PTHR42760:SF40">
    <property type="entry name" value="3-OXOACYL-[ACYL-CARRIER-PROTEIN] REDUCTASE, CHLOROPLASTIC"/>
    <property type="match status" value="1"/>
</dbReference>
<evidence type="ECO:0000313" key="5">
    <source>
        <dbReference type="Proteomes" id="UP000295447"/>
    </source>
</evidence>
<dbReference type="GO" id="GO:0016616">
    <property type="term" value="F:oxidoreductase activity, acting on the CH-OH group of donors, NAD or NADP as acceptor"/>
    <property type="evidence" value="ECO:0007669"/>
    <property type="project" value="TreeGrafter"/>
</dbReference>
<dbReference type="InterPro" id="IPR036291">
    <property type="entry name" value="NAD(P)-bd_dom_sf"/>
</dbReference>
<dbReference type="InterPro" id="IPR002347">
    <property type="entry name" value="SDR_fam"/>
</dbReference>
<dbReference type="PANTHER" id="PTHR42760">
    <property type="entry name" value="SHORT-CHAIN DEHYDROGENASES/REDUCTASES FAMILY MEMBER"/>
    <property type="match status" value="1"/>
</dbReference>
<comment type="similarity">
    <text evidence="1">Belongs to the short-chain dehydrogenases/reductases (SDR) family.</text>
</comment>
<dbReference type="EMBL" id="SODF01000001">
    <property type="protein sequence ID" value="TDW24317.1"/>
    <property type="molecule type" value="Genomic_DNA"/>
</dbReference>
<dbReference type="Gene3D" id="3.40.50.720">
    <property type="entry name" value="NAD(P)-binding Rossmann-like Domain"/>
    <property type="match status" value="1"/>
</dbReference>
<evidence type="ECO:0000259" key="3">
    <source>
        <dbReference type="SMART" id="SM00822"/>
    </source>
</evidence>
<evidence type="ECO:0000256" key="1">
    <source>
        <dbReference type="ARBA" id="ARBA00006484"/>
    </source>
</evidence>
<dbReference type="OrthoDB" id="9809287at2"/>
<evidence type="ECO:0000313" key="4">
    <source>
        <dbReference type="EMBL" id="TDW24317.1"/>
    </source>
</evidence>
<dbReference type="PRINTS" id="PR00080">
    <property type="entry name" value="SDRFAMILY"/>
</dbReference>
<gene>
    <name evidence="4" type="ORF">EV650_3195</name>
</gene>
<dbReference type="InterPro" id="IPR057326">
    <property type="entry name" value="KR_dom"/>
</dbReference>
<dbReference type="CDD" id="cd05233">
    <property type="entry name" value="SDR_c"/>
    <property type="match status" value="1"/>
</dbReference>
<organism evidence="4 5">
    <name type="scientific">Kribbella kalugense</name>
    <dbReference type="NCBI Taxonomy" id="2512221"/>
    <lineage>
        <taxon>Bacteria</taxon>
        <taxon>Bacillati</taxon>
        <taxon>Actinomycetota</taxon>
        <taxon>Actinomycetes</taxon>
        <taxon>Propionibacteriales</taxon>
        <taxon>Kribbellaceae</taxon>
        <taxon>Kribbella</taxon>
    </lineage>
</organism>
<evidence type="ECO:0000256" key="2">
    <source>
        <dbReference type="ARBA" id="ARBA00023002"/>
    </source>
</evidence>
<dbReference type="SMART" id="SM00822">
    <property type="entry name" value="PKS_KR"/>
    <property type="match status" value="1"/>
</dbReference>
<dbReference type="FunFam" id="3.40.50.720:FF:000084">
    <property type="entry name" value="Short-chain dehydrogenase reductase"/>
    <property type="match status" value="1"/>
</dbReference>
<feature type="domain" description="Ketoreductase" evidence="3">
    <location>
        <begin position="6"/>
        <end position="190"/>
    </location>
</feature>